<dbReference type="SUPFAM" id="SSF56801">
    <property type="entry name" value="Acetyl-CoA synthetase-like"/>
    <property type="match status" value="1"/>
</dbReference>
<dbReference type="PANTHER" id="PTHR43767">
    <property type="entry name" value="LONG-CHAIN-FATTY-ACID--COA LIGASE"/>
    <property type="match status" value="1"/>
</dbReference>
<accession>A0A7W3N0L3</accession>
<protein>
    <submittedName>
        <fullName evidence="3">Cyclohexanecarboxylate-CoA ligase</fullName>
        <ecNumber evidence="3">6.2.1.-</ecNumber>
    </submittedName>
</protein>
<dbReference type="Pfam" id="PF13193">
    <property type="entry name" value="AMP-binding_C"/>
    <property type="match status" value="1"/>
</dbReference>
<keyword evidence="3" id="KW-0436">Ligase</keyword>
<dbReference type="EC" id="6.2.1.-" evidence="3"/>
<feature type="domain" description="AMP-dependent synthetase/ligase" evidence="1">
    <location>
        <begin position="32"/>
        <end position="407"/>
    </location>
</feature>
<dbReference type="InterPro" id="IPR050237">
    <property type="entry name" value="ATP-dep_AMP-bd_enzyme"/>
</dbReference>
<name>A0A7W3N0L3_9ACTN</name>
<dbReference type="PROSITE" id="PS00455">
    <property type="entry name" value="AMP_BINDING"/>
    <property type="match status" value="1"/>
</dbReference>
<dbReference type="Gene3D" id="3.30.300.30">
    <property type="match status" value="1"/>
</dbReference>
<dbReference type="AlphaFoldDB" id="A0A7W3N0L3"/>
<dbReference type="Gene3D" id="3.40.50.12780">
    <property type="entry name" value="N-terminal domain of ligase-like"/>
    <property type="match status" value="1"/>
</dbReference>
<reference evidence="3 4" key="1">
    <citation type="submission" date="2020-08" db="EMBL/GenBank/DDBJ databases">
        <title>Sequencing the genomes of 1000 actinobacteria strains.</title>
        <authorList>
            <person name="Klenk H.-P."/>
        </authorList>
    </citation>
    <scope>NUCLEOTIDE SEQUENCE [LARGE SCALE GENOMIC DNA]</scope>
    <source>
        <strain evidence="3 4">DSM 45823</strain>
    </source>
</reference>
<sequence length="546" mass="59185">MANAPEPAAAHTPRTYRERGWWRDTTIIDDLRAAVARHPGKPAVVGYHASGDPVETLTYARLAELAERAAGGLLALGVRRGDTVSLQLPNWWQFTVLCLACARVGAVAHPVLPIMRRREVSFMARRTGARVHVAPAEWNGFSYARMLDEVRAEAPGLEHLVLIGGDGTVPAVDFDVHFLDTPWEEKYDLAGHGAHPDDPAQVMFTSGTTGEPKGVLHSHNTLYALTRAEAEPLELTGDDVITMGSPMTHQAGYAYCMLMPLLLGATAVYLDAWDPALMLRLVEEQRATFAMGATTFLVDAIEEQRRAPRDLSSLRIFACGGSPIPPAVVERAREVLDVRVHALWGMTENGTVTITRPGDPPDRAAVSDGTPVEWMQVRIVDDHDRPVPPGATGRLQVRGASQCLGYLGRDDLYAAALAPGGWFDSGDLARDDGFGGIRIAGRIKDIVVRGGEKVPVVEVEAALLRHPAVREVAVVGYPDDRLGERACAIVVPDGPAPELADLTGHLASLGMAKQYWPERLVVRDALPKTPSGKIQKFLLRDEITEA</sequence>
<dbReference type="Proteomes" id="UP000539313">
    <property type="component" value="Unassembled WGS sequence"/>
</dbReference>
<dbReference type="InterPro" id="IPR020845">
    <property type="entry name" value="AMP-binding_CS"/>
</dbReference>
<evidence type="ECO:0000313" key="3">
    <source>
        <dbReference type="EMBL" id="MBA9005257.1"/>
    </source>
</evidence>
<evidence type="ECO:0000313" key="4">
    <source>
        <dbReference type="Proteomes" id="UP000539313"/>
    </source>
</evidence>
<dbReference type="InterPro" id="IPR025110">
    <property type="entry name" value="AMP-bd_C"/>
</dbReference>
<dbReference type="EMBL" id="JACJII010000001">
    <property type="protein sequence ID" value="MBA9005257.1"/>
    <property type="molecule type" value="Genomic_DNA"/>
</dbReference>
<gene>
    <name evidence="3" type="ORF">HNR21_004139</name>
</gene>
<dbReference type="GO" id="GO:0016878">
    <property type="term" value="F:acid-thiol ligase activity"/>
    <property type="evidence" value="ECO:0007669"/>
    <property type="project" value="UniProtKB-ARBA"/>
</dbReference>
<evidence type="ECO:0000259" key="1">
    <source>
        <dbReference type="Pfam" id="PF00501"/>
    </source>
</evidence>
<feature type="domain" description="AMP-binding enzyme C-terminal" evidence="2">
    <location>
        <begin position="458"/>
        <end position="533"/>
    </location>
</feature>
<dbReference type="InterPro" id="IPR000873">
    <property type="entry name" value="AMP-dep_synth/lig_dom"/>
</dbReference>
<evidence type="ECO:0000259" key="2">
    <source>
        <dbReference type="Pfam" id="PF13193"/>
    </source>
</evidence>
<dbReference type="InterPro" id="IPR042099">
    <property type="entry name" value="ANL_N_sf"/>
</dbReference>
<proteinExistence type="predicted"/>
<organism evidence="3 4">
    <name type="scientific">Thermomonospora cellulosilytica</name>
    <dbReference type="NCBI Taxonomy" id="1411118"/>
    <lineage>
        <taxon>Bacteria</taxon>
        <taxon>Bacillati</taxon>
        <taxon>Actinomycetota</taxon>
        <taxon>Actinomycetes</taxon>
        <taxon>Streptosporangiales</taxon>
        <taxon>Thermomonosporaceae</taxon>
        <taxon>Thermomonospora</taxon>
    </lineage>
</organism>
<dbReference type="InterPro" id="IPR045851">
    <property type="entry name" value="AMP-bd_C_sf"/>
</dbReference>
<dbReference type="PANTHER" id="PTHR43767:SF1">
    <property type="entry name" value="NONRIBOSOMAL PEPTIDE SYNTHASE PES1 (EUROFUNG)-RELATED"/>
    <property type="match status" value="1"/>
</dbReference>
<dbReference type="RefSeq" id="WP_312881127.1">
    <property type="nucleotide sequence ID" value="NZ_JACJII010000001.1"/>
</dbReference>
<dbReference type="Pfam" id="PF00501">
    <property type="entry name" value="AMP-binding"/>
    <property type="match status" value="1"/>
</dbReference>
<comment type="caution">
    <text evidence="3">The sequence shown here is derived from an EMBL/GenBank/DDBJ whole genome shotgun (WGS) entry which is preliminary data.</text>
</comment>
<keyword evidence="4" id="KW-1185">Reference proteome</keyword>